<evidence type="ECO:0000259" key="1">
    <source>
        <dbReference type="PROSITE" id="PS51205"/>
    </source>
</evidence>
<reference evidence="2 3" key="1">
    <citation type="journal article" date="2020" name="IScience">
        <title>Genome Sequencing of the Endangered Kingdonia uniflora (Circaeasteraceae, Ranunculales) Reveals Potential Mechanisms of Evolutionary Specialization.</title>
        <authorList>
            <person name="Sun Y."/>
            <person name="Deng T."/>
            <person name="Zhang A."/>
            <person name="Moore M.J."/>
            <person name="Landis J.B."/>
            <person name="Lin N."/>
            <person name="Zhang H."/>
            <person name="Zhang X."/>
            <person name="Huang J."/>
            <person name="Zhang X."/>
            <person name="Sun H."/>
            <person name="Wang H."/>
        </authorList>
    </citation>
    <scope>NUCLEOTIDE SEQUENCE [LARGE SCALE GENOMIC DNA]</scope>
    <source>
        <strain evidence="2">TB1705</strain>
        <tissue evidence="2">Leaf</tissue>
    </source>
</reference>
<organism evidence="2 3">
    <name type="scientific">Kingdonia uniflora</name>
    <dbReference type="NCBI Taxonomy" id="39325"/>
    <lineage>
        <taxon>Eukaryota</taxon>
        <taxon>Viridiplantae</taxon>
        <taxon>Streptophyta</taxon>
        <taxon>Embryophyta</taxon>
        <taxon>Tracheophyta</taxon>
        <taxon>Spermatophyta</taxon>
        <taxon>Magnoliopsida</taxon>
        <taxon>Ranunculales</taxon>
        <taxon>Circaeasteraceae</taxon>
        <taxon>Kingdonia</taxon>
    </lineage>
</organism>
<dbReference type="Proteomes" id="UP000541444">
    <property type="component" value="Unassembled WGS sequence"/>
</dbReference>
<evidence type="ECO:0000313" key="2">
    <source>
        <dbReference type="EMBL" id="KAF6155509.1"/>
    </source>
</evidence>
<dbReference type="SMART" id="SM00167">
    <property type="entry name" value="VPS9"/>
    <property type="match status" value="1"/>
</dbReference>
<dbReference type="Gene3D" id="1.20.1050.80">
    <property type="entry name" value="VPS9 domain"/>
    <property type="match status" value="2"/>
</dbReference>
<feature type="domain" description="VPS9" evidence="1">
    <location>
        <begin position="1"/>
        <end position="130"/>
    </location>
</feature>
<keyword evidence="3" id="KW-1185">Reference proteome</keyword>
<dbReference type="GO" id="GO:0030139">
    <property type="term" value="C:endocytic vesicle"/>
    <property type="evidence" value="ECO:0007669"/>
    <property type="project" value="TreeGrafter"/>
</dbReference>
<dbReference type="OrthoDB" id="300289at2759"/>
<evidence type="ECO:0000313" key="3">
    <source>
        <dbReference type="Proteomes" id="UP000541444"/>
    </source>
</evidence>
<dbReference type="InterPro" id="IPR045046">
    <property type="entry name" value="Vps9-like"/>
</dbReference>
<dbReference type="PANTHER" id="PTHR23101:SF25">
    <property type="entry name" value="GTPASE-ACTIVATING PROTEIN AND VPS9 DOMAIN-CONTAINING PROTEIN 1"/>
    <property type="match status" value="1"/>
</dbReference>
<name>A0A7J7MKS8_9MAGN</name>
<dbReference type="Pfam" id="PF02204">
    <property type="entry name" value="VPS9"/>
    <property type="match status" value="1"/>
</dbReference>
<proteinExistence type="predicted"/>
<accession>A0A7J7MKS8</accession>
<dbReference type="InterPro" id="IPR003123">
    <property type="entry name" value="VPS9"/>
</dbReference>
<dbReference type="GO" id="GO:0005085">
    <property type="term" value="F:guanyl-nucleotide exchange factor activity"/>
    <property type="evidence" value="ECO:0007669"/>
    <property type="project" value="InterPro"/>
</dbReference>
<dbReference type="GO" id="GO:0005829">
    <property type="term" value="C:cytosol"/>
    <property type="evidence" value="ECO:0007669"/>
    <property type="project" value="TreeGrafter"/>
</dbReference>
<comment type="caution">
    <text evidence="2">The sequence shown here is derived from an EMBL/GenBank/DDBJ whole genome shotgun (WGS) entry which is preliminary data.</text>
</comment>
<sequence>MSLIQPFIRPENVDMRSPFQNEASWLLQKIKMYKAPREKLVCILNCCKVINNLLLNASIASNENPPGTDEFLPVLIFVTIKSYFFTNMLSIASFISNINANTLSMEEIEFEKNMESAQALLTGLAIDLSVSNQSDRGARHIQKREHVETKLQLNDPDSIVRKPSILDLYILLLKKSNLSGRKLKSYQKM</sequence>
<dbReference type="EMBL" id="JACGCM010001420">
    <property type="protein sequence ID" value="KAF6155509.1"/>
    <property type="molecule type" value="Genomic_DNA"/>
</dbReference>
<dbReference type="InterPro" id="IPR037191">
    <property type="entry name" value="VPS9_dom_sf"/>
</dbReference>
<protein>
    <recommendedName>
        <fullName evidence="1">VPS9 domain-containing protein</fullName>
    </recommendedName>
</protein>
<gene>
    <name evidence="2" type="ORF">GIB67_017864</name>
</gene>
<dbReference type="AlphaFoldDB" id="A0A7J7MKS8"/>
<dbReference type="PROSITE" id="PS51205">
    <property type="entry name" value="VPS9"/>
    <property type="match status" value="1"/>
</dbReference>
<dbReference type="SUPFAM" id="SSF109993">
    <property type="entry name" value="VPS9 domain"/>
    <property type="match status" value="1"/>
</dbReference>
<dbReference type="GO" id="GO:0016192">
    <property type="term" value="P:vesicle-mediated transport"/>
    <property type="evidence" value="ECO:0007669"/>
    <property type="project" value="InterPro"/>
</dbReference>
<dbReference type="GO" id="GO:0031267">
    <property type="term" value="F:small GTPase binding"/>
    <property type="evidence" value="ECO:0007669"/>
    <property type="project" value="TreeGrafter"/>
</dbReference>
<dbReference type="PANTHER" id="PTHR23101">
    <property type="entry name" value="RAB GDP/GTP EXCHANGE FACTOR"/>
    <property type="match status" value="1"/>
</dbReference>